<dbReference type="EC" id="2.7.13.3" evidence="2"/>
<dbReference type="PROSITE" id="PS50112">
    <property type="entry name" value="PAS"/>
    <property type="match status" value="3"/>
</dbReference>
<dbReference type="CDD" id="cd00082">
    <property type="entry name" value="HisKA"/>
    <property type="match status" value="1"/>
</dbReference>
<dbReference type="InterPro" id="IPR001610">
    <property type="entry name" value="PAC"/>
</dbReference>
<dbReference type="SMART" id="SM00448">
    <property type="entry name" value="REC"/>
    <property type="match status" value="1"/>
</dbReference>
<dbReference type="EMBL" id="FNIA01000042">
    <property type="protein sequence ID" value="SDN45849.1"/>
    <property type="molecule type" value="Genomic_DNA"/>
</dbReference>
<dbReference type="SUPFAM" id="SSF55874">
    <property type="entry name" value="ATPase domain of HSP90 chaperone/DNA topoisomerase II/histidine kinase"/>
    <property type="match status" value="1"/>
</dbReference>
<evidence type="ECO:0000256" key="5">
    <source>
        <dbReference type="ARBA" id="ARBA00022777"/>
    </source>
</evidence>
<dbReference type="Gene3D" id="1.10.287.130">
    <property type="match status" value="1"/>
</dbReference>
<dbReference type="PROSITE" id="PS50109">
    <property type="entry name" value="HIS_KIN"/>
    <property type="match status" value="1"/>
</dbReference>
<evidence type="ECO:0000259" key="9">
    <source>
        <dbReference type="PROSITE" id="PS50112"/>
    </source>
</evidence>
<dbReference type="InterPro" id="IPR011006">
    <property type="entry name" value="CheY-like_superfamily"/>
</dbReference>
<dbReference type="SMART" id="SM00388">
    <property type="entry name" value="HisKA"/>
    <property type="match status" value="1"/>
</dbReference>
<keyword evidence="12" id="KW-1185">Reference proteome</keyword>
<evidence type="ECO:0000256" key="1">
    <source>
        <dbReference type="ARBA" id="ARBA00000085"/>
    </source>
</evidence>
<dbReference type="PANTHER" id="PTHR43304">
    <property type="entry name" value="PHYTOCHROME-LIKE PROTEIN CPH1"/>
    <property type="match status" value="1"/>
</dbReference>
<dbReference type="InterPro" id="IPR000700">
    <property type="entry name" value="PAS-assoc_C"/>
</dbReference>
<evidence type="ECO:0000313" key="11">
    <source>
        <dbReference type="EMBL" id="SDN45849.1"/>
    </source>
</evidence>
<dbReference type="PROSITE" id="PS50113">
    <property type="entry name" value="PAC"/>
    <property type="match status" value="2"/>
</dbReference>
<dbReference type="STRING" id="996166.SAMN05192554_1423"/>
<dbReference type="PROSITE" id="PS50110">
    <property type="entry name" value="RESPONSE_REGULATORY"/>
    <property type="match status" value="1"/>
</dbReference>
<comment type="catalytic activity">
    <reaction evidence="1">
        <text>ATP + protein L-histidine = ADP + protein N-phospho-L-histidine.</text>
        <dbReference type="EC" id="2.7.13.3"/>
    </reaction>
</comment>
<dbReference type="GO" id="GO:0006355">
    <property type="term" value="P:regulation of DNA-templated transcription"/>
    <property type="evidence" value="ECO:0007669"/>
    <property type="project" value="InterPro"/>
</dbReference>
<dbReference type="SUPFAM" id="SSF47384">
    <property type="entry name" value="Homodimeric domain of signal transducing histidine kinase"/>
    <property type="match status" value="1"/>
</dbReference>
<feature type="modified residue" description="4-aspartylphosphate" evidence="6">
    <location>
        <position position="74"/>
    </location>
</feature>
<feature type="domain" description="PAS" evidence="9">
    <location>
        <begin position="394"/>
        <end position="440"/>
    </location>
</feature>
<dbReference type="RefSeq" id="WP_089736482.1">
    <property type="nucleotide sequence ID" value="NZ_FNIA01000042.1"/>
</dbReference>
<dbReference type="Pfam" id="PF00989">
    <property type="entry name" value="PAS"/>
    <property type="match status" value="1"/>
</dbReference>
<dbReference type="CDD" id="cd00130">
    <property type="entry name" value="PAS"/>
    <property type="match status" value="3"/>
</dbReference>
<dbReference type="CDD" id="cd00075">
    <property type="entry name" value="HATPase"/>
    <property type="match status" value="1"/>
</dbReference>
<evidence type="ECO:0000256" key="6">
    <source>
        <dbReference type="PROSITE-ProRule" id="PRU00169"/>
    </source>
</evidence>
<dbReference type="InterPro" id="IPR004358">
    <property type="entry name" value="Sig_transdc_His_kin-like_C"/>
</dbReference>
<feature type="domain" description="PAC" evidence="10">
    <location>
        <begin position="466"/>
        <end position="516"/>
    </location>
</feature>
<evidence type="ECO:0000256" key="3">
    <source>
        <dbReference type="ARBA" id="ARBA00022553"/>
    </source>
</evidence>
<dbReference type="Pfam" id="PF00072">
    <property type="entry name" value="Response_reg"/>
    <property type="match status" value="1"/>
</dbReference>
<dbReference type="InterPro" id="IPR036097">
    <property type="entry name" value="HisK_dim/P_sf"/>
</dbReference>
<dbReference type="Pfam" id="PF00512">
    <property type="entry name" value="HisKA"/>
    <property type="match status" value="1"/>
</dbReference>
<dbReference type="GO" id="GO:0000155">
    <property type="term" value="F:phosphorelay sensor kinase activity"/>
    <property type="evidence" value="ECO:0007669"/>
    <property type="project" value="InterPro"/>
</dbReference>
<sequence length="719" mass="80572">MTTDSGGDSHRFVYPDSEPIDLIHVDDDPQFATLVSTFLERQGDRFRIQTETDPEAALSTIRDDATDFDCVVSDYDMPGLDGLELLEQLRTDYPDLPFILFTGHGSEAIASEAITAGVTEYLQKGGGTEQYTVLANRVEQVVERYWAERYADHARQAIETAQGGINILDKDGYIQYVNEACAELLGYEREELLGEHWEILYREEDIKGVYDVLLPEARQGQWQGQTTYKRKDASVIETNHTLTVSGDGSLICTFSPVDDPATERELSLRTRAMDEAPVGIVLIDPHTDGNPITYANDRFTELSGYDSADVMGRDWLFLEGPETSDEAVAELRSAIQERQRATVELRNYRADGTVFWDRVRVAPVFDSDGELARFVGFHDDVTEGKTAEEQLRSSRARLEALFEGSPDMIILHDAEGVIQDVNPETCRKLGYTQSELVGQTVWDIDATADRDRAISFWDGLETNCPRRFEAELRRSNGGTIPVEVHLIRLDLDGEDRFVAMDRDITEQRARKDELLQQNERLDRFASVVSHDLRNPLQLAQGRLELLSDECKSEHTDDIEYALNRMDDLVENLLTLAQLGDEAMEIEQVALSAVVRNCWETVDTREATLVVETERSVDADPDQLQQLFENLVRNSVEHGGMDVTVTVGDTDTGFYVADDGPGIPESEREKVFEAGYSTADAGTGFGLDIVEEIVAAHDWTVQLTESAEGGARFDIQTDTE</sequence>
<evidence type="ECO:0000259" key="8">
    <source>
        <dbReference type="PROSITE" id="PS50110"/>
    </source>
</evidence>
<dbReference type="SMART" id="SM00086">
    <property type="entry name" value="PAC"/>
    <property type="match status" value="2"/>
</dbReference>
<dbReference type="PANTHER" id="PTHR43304:SF1">
    <property type="entry name" value="PAC DOMAIN-CONTAINING PROTEIN"/>
    <property type="match status" value="1"/>
</dbReference>
<dbReference type="InterPro" id="IPR013767">
    <property type="entry name" value="PAS_fold"/>
</dbReference>
<dbReference type="InterPro" id="IPR013656">
    <property type="entry name" value="PAS_4"/>
</dbReference>
<dbReference type="NCBIfam" id="TIGR00229">
    <property type="entry name" value="sensory_box"/>
    <property type="match status" value="3"/>
</dbReference>
<dbReference type="Proteomes" id="UP000199370">
    <property type="component" value="Unassembled WGS sequence"/>
</dbReference>
<dbReference type="SUPFAM" id="SSF55785">
    <property type="entry name" value="PYP-like sensor domain (PAS domain)"/>
    <property type="match status" value="3"/>
</dbReference>
<feature type="domain" description="PAS" evidence="9">
    <location>
        <begin position="150"/>
        <end position="219"/>
    </location>
</feature>
<dbReference type="InterPro" id="IPR052162">
    <property type="entry name" value="Sensor_kinase/Photoreceptor"/>
</dbReference>
<organism evidence="11 12">
    <name type="scientific">Haloarchaeobius iranensis</name>
    <dbReference type="NCBI Taxonomy" id="996166"/>
    <lineage>
        <taxon>Archaea</taxon>
        <taxon>Methanobacteriati</taxon>
        <taxon>Methanobacteriota</taxon>
        <taxon>Stenosarchaea group</taxon>
        <taxon>Halobacteria</taxon>
        <taxon>Halobacteriales</taxon>
        <taxon>Halorubellaceae</taxon>
        <taxon>Haloarchaeobius</taxon>
    </lineage>
</organism>
<keyword evidence="5" id="KW-0418">Kinase</keyword>
<dbReference type="InterPro" id="IPR035965">
    <property type="entry name" value="PAS-like_dom_sf"/>
</dbReference>
<name>A0A1H0BJN1_9EURY</name>
<dbReference type="InterPro" id="IPR000014">
    <property type="entry name" value="PAS"/>
</dbReference>
<dbReference type="InterPro" id="IPR036890">
    <property type="entry name" value="HATPase_C_sf"/>
</dbReference>
<dbReference type="Pfam" id="PF08448">
    <property type="entry name" value="PAS_4"/>
    <property type="match status" value="1"/>
</dbReference>
<feature type="domain" description="PAC" evidence="10">
    <location>
        <begin position="341"/>
        <end position="393"/>
    </location>
</feature>
<dbReference type="Pfam" id="PF13426">
    <property type="entry name" value="PAS_9"/>
    <property type="match status" value="1"/>
</dbReference>
<feature type="domain" description="Histidine kinase" evidence="7">
    <location>
        <begin position="527"/>
        <end position="719"/>
    </location>
</feature>
<dbReference type="InterPro" id="IPR001789">
    <property type="entry name" value="Sig_transdc_resp-reg_receiver"/>
</dbReference>
<accession>A0A1H0BJN1</accession>
<evidence type="ECO:0000259" key="10">
    <source>
        <dbReference type="PROSITE" id="PS50113"/>
    </source>
</evidence>
<gene>
    <name evidence="11" type="ORF">SAMN05192554_1423</name>
</gene>
<evidence type="ECO:0000259" key="7">
    <source>
        <dbReference type="PROSITE" id="PS50109"/>
    </source>
</evidence>
<evidence type="ECO:0000313" key="12">
    <source>
        <dbReference type="Proteomes" id="UP000199370"/>
    </source>
</evidence>
<feature type="domain" description="PAS" evidence="9">
    <location>
        <begin position="265"/>
        <end position="338"/>
    </location>
</feature>
<proteinExistence type="predicted"/>
<keyword evidence="4" id="KW-0808">Transferase</keyword>
<dbReference type="Gene3D" id="3.40.50.2300">
    <property type="match status" value="1"/>
</dbReference>
<evidence type="ECO:0000256" key="4">
    <source>
        <dbReference type="ARBA" id="ARBA00022679"/>
    </source>
</evidence>
<reference evidence="11 12" key="1">
    <citation type="submission" date="2016-10" db="EMBL/GenBank/DDBJ databases">
        <authorList>
            <person name="de Groot N.N."/>
        </authorList>
    </citation>
    <scope>NUCLEOTIDE SEQUENCE [LARGE SCALE GENOMIC DNA]</scope>
    <source>
        <strain evidence="12">EB21,IBRC-M 10013,KCTC 4048</strain>
    </source>
</reference>
<dbReference type="Gene3D" id="3.30.565.10">
    <property type="entry name" value="Histidine kinase-like ATPase, C-terminal domain"/>
    <property type="match status" value="1"/>
</dbReference>
<dbReference type="PRINTS" id="PR00344">
    <property type="entry name" value="BCTRLSENSOR"/>
</dbReference>
<dbReference type="Gene3D" id="3.30.450.20">
    <property type="entry name" value="PAS domain"/>
    <property type="match status" value="3"/>
</dbReference>
<keyword evidence="3 6" id="KW-0597">Phosphoprotein</keyword>
<feature type="domain" description="Response regulatory" evidence="8">
    <location>
        <begin position="21"/>
        <end position="139"/>
    </location>
</feature>
<dbReference type="Pfam" id="PF02518">
    <property type="entry name" value="HATPase_c"/>
    <property type="match status" value="1"/>
</dbReference>
<dbReference type="InterPro" id="IPR003594">
    <property type="entry name" value="HATPase_dom"/>
</dbReference>
<dbReference type="CDD" id="cd00156">
    <property type="entry name" value="REC"/>
    <property type="match status" value="1"/>
</dbReference>
<dbReference type="InterPro" id="IPR005467">
    <property type="entry name" value="His_kinase_dom"/>
</dbReference>
<dbReference type="InterPro" id="IPR003661">
    <property type="entry name" value="HisK_dim/P_dom"/>
</dbReference>
<protein>
    <recommendedName>
        <fullName evidence="2">histidine kinase</fullName>
        <ecNumber evidence="2">2.7.13.3</ecNumber>
    </recommendedName>
</protein>
<dbReference type="SUPFAM" id="SSF52172">
    <property type="entry name" value="CheY-like"/>
    <property type="match status" value="1"/>
</dbReference>
<dbReference type="SMART" id="SM00091">
    <property type="entry name" value="PAS"/>
    <property type="match status" value="3"/>
</dbReference>
<evidence type="ECO:0000256" key="2">
    <source>
        <dbReference type="ARBA" id="ARBA00012438"/>
    </source>
</evidence>
<dbReference type="SMART" id="SM00387">
    <property type="entry name" value="HATPase_c"/>
    <property type="match status" value="1"/>
</dbReference>
<dbReference type="AlphaFoldDB" id="A0A1H0BJN1"/>